<accession>A0ACC3SS75</accession>
<dbReference type="EMBL" id="MU971496">
    <property type="protein sequence ID" value="KAK9234249.1"/>
    <property type="molecule type" value="Genomic_DNA"/>
</dbReference>
<comment type="caution">
    <text evidence="1">The sequence shown here is derived from an EMBL/GenBank/DDBJ whole genome shotgun (WGS) entry which is preliminary data.</text>
</comment>
<proteinExistence type="predicted"/>
<reference evidence="2" key="1">
    <citation type="journal article" date="2024" name="Front. Bioeng. Biotechnol.">
        <title>Genome-scale model development and genomic sequencing of the oleaginous clade Lipomyces.</title>
        <authorList>
            <person name="Czajka J.J."/>
            <person name="Han Y."/>
            <person name="Kim J."/>
            <person name="Mondo S.J."/>
            <person name="Hofstad B.A."/>
            <person name="Robles A."/>
            <person name="Haridas S."/>
            <person name="Riley R."/>
            <person name="LaButti K."/>
            <person name="Pangilinan J."/>
            <person name="Andreopoulos W."/>
            <person name="Lipzen A."/>
            <person name="Yan J."/>
            <person name="Wang M."/>
            <person name="Ng V."/>
            <person name="Grigoriev I.V."/>
            <person name="Spatafora J.W."/>
            <person name="Magnuson J.K."/>
            <person name="Baker S.E."/>
            <person name="Pomraning K.R."/>
        </authorList>
    </citation>
    <scope>NUCLEOTIDE SEQUENCE [LARGE SCALE GENOMIC DNA]</scope>
    <source>
        <strain evidence="2">CBS 7786</strain>
    </source>
</reference>
<evidence type="ECO:0000313" key="2">
    <source>
        <dbReference type="Proteomes" id="UP001433508"/>
    </source>
</evidence>
<dbReference type="Proteomes" id="UP001433508">
    <property type="component" value="Unassembled WGS sequence"/>
</dbReference>
<protein>
    <submittedName>
        <fullName evidence="1">Uncharacterized protein</fullName>
    </submittedName>
</protein>
<organism evidence="1 2">
    <name type="scientific">Lipomyces kononenkoae</name>
    <name type="common">Yeast</name>
    <dbReference type="NCBI Taxonomy" id="34357"/>
    <lineage>
        <taxon>Eukaryota</taxon>
        <taxon>Fungi</taxon>
        <taxon>Dikarya</taxon>
        <taxon>Ascomycota</taxon>
        <taxon>Saccharomycotina</taxon>
        <taxon>Lipomycetes</taxon>
        <taxon>Lipomycetales</taxon>
        <taxon>Lipomycetaceae</taxon>
        <taxon>Lipomyces</taxon>
    </lineage>
</organism>
<gene>
    <name evidence="1" type="ORF">V1525DRAFT_73233</name>
</gene>
<sequence>MHQPQSMATQRPQYYRNTLQPIRIDRATLLKTLNELRHAVRYGGDLIQTGMPQPDDWDGSGIYNGSPELIDDLGIALAFLRLERQVPSLGERDESSLDFRQLASQFILPNGPQFYPQPRQLSPIGSSPLAATVIRILASTSNGDVASGVSEDDIFNLQSAVALALELGPVMHHKSRDMGSDEVLYGRAGLLWALLNIRIHEFDAKTTESLLPVFEAVPRLVDVIIQAGRQGSRDYAKRYGEQHAFPLMWVLHEGYYGLGAVHGITGILTVLVGCRLEELDDGASRIYLPLIASTITEICRICIFNNGHLPTSIPSRPSSRPFPLVQICHGSPGILLLLACARTNAYLTSNFWQPEWDEAIRLASERIWEEGLLSKGGGLCHGMAGNAWPLLLLHDCFEYDVEQMEEAKRNFRERTNATTSTSNVRELSSDYFLSRALSFLLHALETPPYSRALSSHRYRMPDSPFSLFEGLAGTLCAWAEACVVIQARLRKMELEEEHKVPSTPIRDDEVFKRLMLLQLGFPGLGGKGPRGLL</sequence>
<name>A0ACC3SS75_LIPKO</name>
<evidence type="ECO:0000313" key="1">
    <source>
        <dbReference type="EMBL" id="KAK9234249.1"/>
    </source>
</evidence>
<keyword evidence="2" id="KW-1185">Reference proteome</keyword>